<dbReference type="GO" id="GO:0004518">
    <property type="term" value="F:nuclease activity"/>
    <property type="evidence" value="ECO:0007669"/>
    <property type="project" value="UniProtKB-KW"/>
</dbReference>
<dbReference type="PANTHER" id="PTHR33653:SF1">
    <property type="entry name" value="RIBONUCLEASE VAPC2"/>
    <property type="match status" value="1"/>
</dbReference>
<evidence type="ECO:0000256" key="4">
    <source>
        <dbReference type="ARBA" id="ARBA00022801"/>
    </source>
</evidence>
<dbReference type="EMBL" id="BARW01038209">
    <property type="protein sequence ID" value="GAJ21208.1"/>
    <property type="molecule type" value="Genomic_DNA"/>
</dbReference>
<comment type="similarity">
    <text evidence="6">Belongs to the PINc/VapC protein family.</text>
</comment>
<keyword evidence="5" id="KW-0460">Magnesium</keyword>
<gene>
    <name evidence="8" type="ORF">S12H4_58721</name>
</gene>
<reference evidence="8" key="1">
    <citation type="journal article" date="2014" name="Front. Microbiol.">
        <title>High frequency of phylogenetically diverse reductive dehalogenase-homologous genes in deep subseafloor sedimentary metagenomes.</title>
        <authorList>
            <person name="Kawai M."/>
            <person name="Futagami T."/>
            <person name="Toyoda A."/>
            <person name="Takaki Y."/>
            <person name="Nishi S."/>
            <person name="Hori S."/>
            <person name="Arai W."/>
            <person name="Tsubouchi T."/>
            <person name="Morono Y."/>
            <person name="Uchiyama I."/>
            <person name="Ito T."/>
            <person name="Fujiyama A."/>
            <person name="Inagaki F."/>
            <person name="Takami H."/>
        </authorList>
    </citation>
    <scope>NUCLEOTIDE SEQUENCE</scope>
    <source>
        <strain evidence="8">Expedition CK06-06</strain>
    </source>
</reference>
<dbReference type="GO" id="GO:0046872">
    <property type="term" value="F:metal ion binding"/>
    <property type="evidence" value="ECO:0007669"/>
    <property type="project" value="UniProtKB-KW"/>
</dbReference>
<dbReference type="InterPro" id="IPR029060">
    <property type="entry name" value="PIN-like_dom_sf"/>
</dbReference>
<feature type="domain" description="PIN" evidence="7">
    <location>
        <begin position="3"/>
        <end position="87"/>
    </location>
</feature>
<dbReference type="CDD" id="cd18746">
    <property type="entry name" value="PIN_VapC4-5_FitB-like"/>
    <property type="match status" value="1"/>
</dbReference>
<dbReference type="SUPFAM" id="SSF88723">
    <property type="entry name" value="PIN domain-like"/>
    <property type="match status" value="1"/>
</dbReference>
<keyword evidence="2" id="KW-0540">Nuclease</keyword>
<organism evidence="8">
    <name type="scientific">marine sediment metagenome</name>
    <dbReference type="NCBI Taxonomy" id="412755"/>
    <lineage>
        <taxon>unclassified sequences</taxon>
        <taxon>metagenomes</taxon>
        <taxon>ecological metagenomes</taxon>
    </lineage>
</organism>
<dbReference type="AlphaFoldDB" id="X1UUN0"/>
<dbReference type="Pfam" id="PF01850">
    <property type="entry name" value="PIN"/>
    <property type="match status" value="1"/>
</dbReference>
<evidence type="ECO:0000256" key="3">
    <source>
        <dbReference type="ARBA" id="ARBA00022723"/>
    </source>
</evidence>
<dbReference type="Gene3D" id="3.40.50.1010">
    <property type="entry name" value="5'-nuclease"/>
    <property type="match status" value="1"/>
</dbReference>
<dbReference type="InterPro" id="IPR050556">
    <property type="entry name" value="Type_II_TA_system_RNase"/>
</dbReference>
<accession>X1UUN0</accession>
<evidence type="ECO:0000313" key="8">
    <source>
        <dbReference type="EMBL" id="GAJ21208.1"/>
    </source>
</evidence>
<dbReference type="PANTHER" id="PTHR33653">
    <property type="entry name" value="RIBONUCLEASE VAPC2"/>
    <property type="match status" value="1"/>
</dbReference>
<keyword evidence="3" id="KW-0479">Metal-binding</keyword>
<comment type="cofactor">
    <cofactor evidence="1">
        <name>Mg(2+)</name>
        <dbReference type="ChEBI" id="CHEBI:18420"/>
    </cofactor>
</comment>
<evidence type="ECO:0000256" key="5">
    <source>
        <dbReference type="ARBA" id="ARBA00022842"/>
    </source>
</evidence>
<keyword evidence="4" id="KW-0378">Hydrolase</keyword>
<comment type="caution">
    <text evidence="8">The sequence shown here is derived from an EMBL/GenBank/DDBJ whole genome shotgun (WGS) entry which is preliminary data.</text>
</comment>
<evidence type="ECO:0000259" key="7">
    <source>
        <dbReference type="Pfam" id="PF01850"/>
    </source>
</evidence>
<evidence type="ECO:0000256" key="1">
    <source>
        <dbReference type="ARBA" id="ARBA00001946"/>
    </source>
</evidence>
<dbReference type="InterPro" id="IPR002716">
    <property type="entry name" value="PIN_dom"/>
</dbReference>
<sequence length="104" mass="11651">MSLGELQKGIGKLDEGKKRHKLQSWFDHDLRRRFSGRILTIDEEVACRWGQLSGEAEKQGRKVPILDGLLAATALAYGLTVVTRNTEDMKVTGAKLFNPWGIDI</sequence>
<evidence type="ECO:0000256" key="2">
    <source>
        <dbReference type="ARBA" id="ARBA00022722"/>
    </source>
</evidence>
<protein>
    <recommendedName>
        <fullName evidence="7">PIN domain-containing protein</fullName>
    </recommendedName>
</protein>
<dbReference type="GO" id="GO:0016787">
    <property type="term" value="F:hydrolase activity"/>
    <property type="evidence" value="ECO:0007669"/>
    <property type="project" value="UniProtKB-KW"/>
</dbReference>
<name>X1UUN0_9ZZZZ</name>
<proteinExistence type="inferred from homology"/>
<evidence type="ECO:0000256" key="6">
    <source>
        <dbReference type="ARBA" id="ARBA00038093"/>
    </source>
</evidence>